<comment type="caution">
    <text evidence="2">The sequence shown here is derived from an EMBL/GenBank/DDBJ whole genome shotgun (WGS) entry which is preliminary data.</text>
</comment>
<dbReference type="Pfam" id="PF05857">
    <property type="entry name" value="TraX"/>
    <property type="match status" value="1"/>
</dbReference>
<name>A0AAJ2X5K5_XANCA</name>
<dbReference type="EMBL" id="JAJFNJ020000003">
    <property type="protein sequence ID" value="MEC3889796.1"/>
    <property type="molecule type" value="Genomic_DNA"/>
</dbReference>
<evidence type="ECO:0000313" key="2">
    <source>
        <dbReference type="EMBL" id="MEC3889796.1"/>
    </source>
</evidence>
<reference evidence="2" key="1">
    <citation type="submission" date="2021-10" db="EMBL/GenBank/DDBJ databases">
        <authorList>
            <person name="Hussein R."/>
            <person name="Harrison J."/>
            <person name="Studholme D.J."/>
            <person name="Vicente J."/>
            <person name="Grant M."/>
        </authorList>
    </citation>
    <scope>NUCLEOTIDE SEQUENCE</scope>
    <source>
        <strain evidence="2">NCPPB 2970</strain>
    </source>
</reference>
<feature type="transmembrane region" description="Helical" evidence="1">
    <location>
        <begin position="111"/>
        <end position="140"/>
    </location>
</feature>
<reference evidence="2" key="2">
    <citation type="submission" date="2024-01" db="EMBL/GenBank/DDBJ databases">
        <title>Long-read genome sequencing of X. campestris pv. papavericola.</title>
        <authorList>
            <person name="Hussain R.M.F."/>
            <person name="Greer S."/>
            <person name="Harrison J."/>
            <person name="Grant M."/>
            <person name="Vicente J."/>
            <person name="Studholme D.J."/>
        </authorList>
    </citation>
    <scope>NUCLEOTIDE SEQUENCE</scope>
    <source>
        <strain evidence="2">NCPPB 2970</strain>
    </source>
</reference>
<evidence type="ECO:0000256" key="1">
    <source>
        <dbReference type="SAM" id="Phobius"/>
    </source>
</evidence>
<gene>
    <name evidence="2" type="ORF">LLE72_019080</name>
</gene>
<dbReference type="RefSeq" id="WP_228427214.1">
    <property type="nucleotide sequence ID" value="NZ_JAJFNJ020000003.1"/>
</dbReference>
<proteinExistence type="predicted"/>
<feature type="transmembrane region" description="Helical" evidence="1">
    <location>
        <begin position="160"/>
        <end position="186"/>
    </location>
</feature>
<protein>
    <submittedName>
        <fullName evidence="2">TraX family protein</fullName>
    </submittedName>
</protein>
<dbReference type="NCBIfam" id="NF010454">
    <property type="entry name" value="PRK13882.1-1"/>
    <property type="match status" value="1"/>
</dbReference>
<feature type="transmembrane region" description="Helical" evidence="1">
    <location>
        <begin position="12"/>
        <end position="30"/>
    </location>
</feature>
<dbReference type="AlphaFoldDB" id="A0AAJ2X5K5"/>
<keyword evidence="1" id="KW-0812">Transmembrane</keyword>
<organism evidence="2 3">
    <name type="scientific">Xanthomonas campestris pv. papavericola</name>
    <dbReference type="NCBI Taxonomy" id="487881"/>
    <lineage>
        <taxon>Bacteria</taxon>
        <taxon>Pseudomonadati</taxon>
        <taxon>Pseudomonadota</taxon>
        <taxon>Gammaproteobacteria</taxon>
        <taxon>Lysobacterales</taxon>
        <taxon>Lysobacteraceae</taxon>
        <taxon>Xanthomonas</taxon>
    </lineage>
</organism>
<feature type="transmembrane region" description="Helical" evidence="1">
    <location>
        <begin position="88"/>
        <end position="104"/>
    </location>
</feature>
<dbReference type="Proteomes" id="UP001297361">
    <property type="component" value="Unassembled WGS sequence"/>
</dbReference>
<keyword evidence="1" id="KW-1133">Transmembrane helix</keyword>
<dbReference type="InterPro" id="IPR008875">
    <property type="entry name" value="TraX"/>
</dbReference>
<feature type="transmembrane region" description="Helical" evidence="1">
    <location>
        <begin position="207"/>
        <end position="226"/>
    </location>
</feature>
<keyword evidence="1" id="KW-0472">Membrane</keyword>
<evidence type="ECO:0000313" key="3">
    <source>
        <dbReference type="Proteomes" id="UP001297361"/>
    </source>
</evidence>
<accession>A0AAJ2X5K5</accession>
<sequence length="227" mass="25575">MTSSGRELLKWVALICMTCDHVATIVYGGYVPVLSQLGRIAFPLFALVMAYNLAQPRAHYRKSVSRLAIWGLIAQPVHAWAFGAWMPLNVLLTFSLAACLVWAVDRRQWPLAAFLGLLAPILVDYQWTGVWLVLAAWHWFKGQGRLVNIFAWYDTSTTLAHVRIPVLLAAAMTLMCLYNGNAWALLAIPLMEVGYRNWKLPRLRWAFYGYYVAHLAVLALAKGILLS</sequence>